<evidence type="ECO:0000256" key="2">
    <source>
        <dbReference type="ARBA" id="ARBA00022692"/>
    </source>
</evidence>
<dbReference type="PIRSF" id="PIRSF006648">
    <property type="entry name" value="DrrB"/>
    <property type="match status" value="1"/>
</dbReference>
<evidence type="ECO:0000256" key="3">
    <source>
        <dbReference type="ARBA" id="ARBA00022989"/>
    </source>
</evidence>
<dbReference type="GO" id="GO:0140359">
    <property type="term" value="F:ABC-type transporter activity"/>
    <property type="evidence" value="ECO:0007669"/>
    <property type="project" value="InterPro"/>
</dbReference>
<dbReference type="InterPro" id="IPR013525">
    <property type="entry name" value="ABC2_TM"/>
</dbReference>
<dbReference type="PANTHER" id="PTHR43229:SF2">
    <property type="entry name" value="NODULATION PROTEIN J"/>
    <property type="match status" value="1"/>
</dbReference>
<feature type="transmembrane region" description="Helical" evidence="6">
    <location>
        <begin position="206"/>
        <end position="224"/>
    </location>
</feature>
<dbReference type="EMBL" id="RBAM01000001">
    <property type="protein sequence ID" value="RKN77573.1"/>
    <property type="molecule type" value="Genomic_DNA"/>
</dbReference>
<evidence type="ECO:0000259" key="8">
    <source>
        <dbReference type="PROSITE" id="PS51012"/>
    </source>
</evidence>
<dbReference type="AlphaFoldDB" id="A0A3B0BW14"/>
<feature type="transmembrane region" description="Helical" evidence="6">
    <location>
        <begin position="54"/>
        <end position="73"/>
    </location>
</feature>
<keyword evidence="5" id="KW-0046">Antibiotic resistance</keyword>
<keyword evidence="4 6" id="KW-0472">Membrane</keyword>
<evidence type="ECO:0000313" key="10">
    <source>
        <dbReference type="Proteomes" id="UP000270343"/>
    </source>
</evidence>
<dbReference type="InterPro" id="IPR051784">
    <property type="entry name" value="Nod_factor_ABC_transporter"/>
</dbReference>
<evidence type="ECO:0000256" key="7">
    <source>
        <dbReference type="SAM" id="MobiDB-lite"/>
    </source>
</evidence>
<protein>
    <recommendedName>
        <fullName evidence="6">Transport permease protein</fullName>
    </recommendedName>
</protein>
<dbReference type="Proteomes" id="UP000270343">
    <property type="component" value="Unassembled WGS sequence"/>
</dbReference>
<accession>A0A3B0BW14</accession>
<dbReference type="Pfam" id="PF01061">
    <property type="entry name" value="ABC2_membrane"/>
    <property type="match status" value="1"/>
</dbReference>
<dbReference type="PROSITE" id="PS51012">
    <property type="entry name" value="ABC_TM2"/>
    <property type="match status" value="1"/>
</dbReference>
<feature type="domain" description="ABC transmembrane type-2" evidence="8">
    <location>
        <begin position="53"/>
        <end position="285"/>
    </location>
</feature>
<evidence type="ECO:0000313" key="9">
    <source>
        <dbReference type="EMBL" id="RKN77573.1"/>
    </source>
</evidence>
<dbReference type="InterPro" id="IPR000412">
    <property type="entry name" value="ABC_2_transport"/>
</dbReference>
<dbReference type="GO" id="GO:0043190">
    <property type="term" value="C:ATP-binding cassette (ABC) transporter complex"/>
    <property type="evidence" value="ECO:0007669"/>
    <property type="project" value="InterPro"/>
</dbReference>
<dbReference type="OrthoDB" id="3486889at2"/>
<dbReference type="PRINTS" id="PR00164">
    <property type="entry name" value="ABC2TRNSPORT"/>
</dbReference>
<comment type="caution">
    <text evidence="9">The sequence shown here is derived from an EMBL/GenBank/DDBJ whole genome shotgun (WGS) entry which is preliminary data.</text>
</comment>
<reference evidence="9 10" key="1">
    <citation type="journal article" date="2015" name="Antonie Van Leeuwenhoek">
        <title>Streptomyces klenkii sp. nov., isolated from deep marine sediment.</title>
        <authorList>
            <person name="Veyisoglu A."/>
            <person name="Sahin N."/>
        </authorList>
    </citation>
    <scope>NUCLEOTIDE SEQUENCE [LARGE SCALE GENOMIC DNA]</scope>
    <source>
        <strain evidence="9 10">KCTC 29202</strain>
    </source>
</reference>
<dbReference type="InterPro" id="IPR047817">
    <property type="entry name" value="ABC2_TM_bact-type"/>
</dbReference>
<evidence type="ECO:0000256" key="4">
    <source>
        <dbReference type="ARBA" id="ARBA00023136"/>
    </source>
</evidence>
<keyword evidence="3 6" id="KW-1133">Transmembrane helix</keyword>
<dbReference type="GO" id="GO:0046677">
    <property type="term" value="P:response to antibiotic"/>
    <property type="evidence" value="ECO:0007669"/>
    <property type="project" value="UniProtKB-KW"/>
</dbReference>
<feature type="transmembrane region" description="Helical" evidence="6">
    <location>
        <begin position="260"/>
        <end position="282"/>
    </location>
</feature>
<organism evidence="9 10">
    <name type="scientific">Streptomyces klenkii</name>
    <dbReference type="NCBI Taxonomy" id="1420899"/>
    <lineage>
        <taxon>Bacteria</taxon>
        <taxon>Bacillati</taxon>
        <taxon>Actinomycetota</taxon>
        <taxon>Actinomycetes</taxon>
        <taxon>Kitasatosporales</taxon>
        <taxon>Streptomycetaceae</taxon>
        <taxon>Streptomyces</taxon>
    </lineage>
</organism>
<keyword evidence="2 6" id="KW-0812">Transmembrane</keyword>
<evidence type="ECO:0000256" key="6">
    <source>
        <dbReference type="RuleBase" id="RU361157"/>
    </source>
</evidence>
<dbReference type="RefSeq" id="WP_120753187.1">
    <property type="nucleotide sequence ID" value="NZ_JBFADQ010000026.1"/>
</dbReference>
<comment type="similarity">
    <text evidence="6">Belongs to the ABC-2 integral membrane protein family.</text>
</comment>
<feature type="transmembrane region" description="Helical" evidence="6">
    <location>
        <begin position="176"/>
        <end position="197"/>
    </location>
</feature>
<feature type="compositionally biased region" description="Pro residues" evidence="7">
    <location>
        <begin position="12"/>
        <end position="21"/>
    </location>
</feature>
<comment type="caution">
    <text evidence="6">Lacks conserved residue(s) required for the propagation of feature annotation.</text>
</comment>
<sequence length="288" mass="30046">MTTPQLVGKPNSAPPPAPEDTPGPAVAWDGSPFLTQIQVLTGRSLRALATDPSVILFSLAQPAIILFMLTQVFSGMGLPPHFPEGVRYLDFVMPAVLVDNAVHSAIQSGIGVVDDLKNGMVARLRSLPVHPSSLLIARSLANLVRAAIQIAVVIVLAVTVLGYSPKGGAGKLLASAGLTLFLAWSLGWVFIAAAAWLRRAEPMQNLAVIAIFPLMFASSAYVPVDDLPAWLGAVARANPLTYAIDTTRALALDLPGTGSLLPAVLISAGLAVVGGWLAVVGFRRPLTS</sequence>
<keyword evidence="6" id="KW-0813">Transport</keyword>
<feature type="transmembrane region" description="Helical" evidence="6">
    <location>
        <begin position="143"/>
        <end position="164"/>
    </location>
</feature>
<name>A0A3B0BW14_9ACTN</name>
<keyword evidence="6" id="KW-1003">Cell membrane</keyword>
<gene>
    <name evidence="9" type="ORF">D7231_02365</name>
</gene>
<comment type="subcellular location">
    <subcellularLocation>
        <location evidence="6">Cell membrane</location>
        <topology evidence="6">Multi-pass membrane protein</topology>
    </subcellularLocation>
    <subcellularLocation>
        <location evidence="1">Membrane</location>
        <topology evidence="1">Multi-pass membrane protein</topology>
    </subcellularLocation>
</comment>
<evidence type="ECO:0000256" key="1">
    <source>
        <dbReference type="ARBA" id="ARBA00004141"/>
    </source>
</evidence>
<dbReference type="PANTHER" id="PTHR43229">
    <property type="entry name" value="NODULATION PROTEIN J"/>
    <property type="match status" value="1"/>
</dbReference>
<keyword evidence="10" id="KW-1185">Reference proteome</keyword>
<proteinExistence type="inferred from homology"/>
<evidence type="ECO:0000256" key="5">
    <source>
        <dbReference type="ARBA" id="ARBA00023251"/>
    </source>
</evidence>
<feature type="region of interest" description="Disordered" evidence="7">
    <location>
        <begin position="1"/>
        <end position="23"/>
    </location>
</feature>